<dbReference type="Proteomes" id="UP000443582">
    <property type="component" value="Unassembled WGS sequence"/>
</dbReference>
<accession>A0ABY0IGE4</accession>
<name>A0ABY0IGE4_9BACT</name>
<keyword evidence="3" id="KW-1185">Reference proteome</keyword>
<dbReference type="PROSITE" id="PS51257">
    <property type="entry name" value="PROKAR_LIPOPROTEIN"/>
    <property type="match status" value="1"/>
</dbReference>
<feature type="signal peptide" evidence="1">
    <location>
        <begin position="1"/>
        <end position="28"/>
    </location>
</feature>
<evidence type="ECO:0000313" key="2">
    <source>
        <dbReference type="EMBL" id="RZF20881.1"/>
    </source>
</evidence>
<feature type="chain" id="PRO_5047428354" description="Lipoprotein" evidence="1">
    <location>
        <begin position="29"/>
        <end position="1653"/>
    </location>
</feature>
<sequence length="1653" mass="183382">MKKYTDKLKFILVSTLVLVMASSCVPEAANNRLTSSTDSEDVGGNINEPDFESSATYIQYGGSTYSSVFEIDNYFDDQITLKGEGVHNYVKENLADTYCAVVNFPSINSGTPLLVVGFPQYTINVEDSSREYFIRFTYRKDDAGLSQSYCGNLQTYFTANGLDWSKVTYKVSDLSSSLSNVSVTSGPLKFATSMGKDLSTNLGNNLAFKVYFTYNGDNSGGSNNLCSSDSACATYGSDFCCLSNQCVQDLSQKTETVPNSILNEIELNPSAIYNYPNYYNICTVGSTPPTDNEDQYTPDEEAAIRFNRLKQLYQCTTPIDGERGICTTIYEGARTDLVSNYETNIDDTNFDYIYKGTKPFLNSVHEVRYQNAVIYKDGSSVRPGEVSISGENDNLTDTTKLTITTAYDEDNKYKNLEIDAYTDVSCKRINNFQAQCYKVYKQGQNEGLITDHYPGTQRFQIPYYANLGNKLVVQVDDVTRTQNTSWNLEVGAINEVVFNSSHIVQDSQTVKIIFYVDLTNHTTILDAKEKAQAEIASYCKCALRECALEEVRNTSDTVVDYQCYLKPTQDDPPLQQNFYLSAKTAPQRYFDSNGVAKKDLTLSDVIADPTLAQEGSAFAYISGDKAKPNNIDGYVGFNEIYGSFDLTSSSAKPAKEIQVKEGTTYDIFVSGGNYSSCSSCGNDYYASSVKMFPNEFENGPAGYQPDLSTSSRSETSKYRSDDFLFGRACFVPATMIGWAHQTFEDVQEQRLNRMRTQHFMVANGYDRDWYGFNYGSVIGSFDGVKWFAVGTKRRIKATTNKLFLAINAKFSDQTVENSYSVTVQDSTINGSISIPTTDFETDGATCQQVHTCNTDNECVSSLGWDYVCENISTVSSPYPNFDINANEIPQELDIDRLLSLNGTFSGNVKRCVYRGRGAACRPEYNETNSSSISYTAVGTKKLHGCSFNNHCQPLEGADNKYFNNRISRKATSLALQNGQADNDTEMVSTVGLVAPSLGRPFKYRGDEEPNYQARRNLILNDVKGLCLPGRDANLEDVVTSMDEPSEFMPDFIGNMGNTVSDMQNNTNENMFLSCPTFDTNGNYVAFDPLQDVTTKTTELQLLSRSQNLSTYFLEVFDGLTNEELLTDLNESDTSIIESLSLPVNACLRAPGSTCFTDLDCSASKFVADNTKGVALEDILTLTSQYELSFWQTELVCSQPARVTDSDYDIRNNRCCSEIGNTFKLPTLETTGSPISTDSSITATDTVDLERVPAAEIGAKEATRFSGNVLTEYERNTDSLNTMEIQRNDLTVDISDPTTPSVDRQYKLLTTYGKKMCCSENWVRSFNKDENGGGHEWGPNKMQAHGQQTLSDFKCYNYAEQDKATCDGNNALNGNLCSLLDIPEPIALDITKWLSYYELTGIPNVVIKDHIESVHDTSASYPMCRKPIYRSAAATPEYSNGAAPDANQDEYTDDFYTLNGLTNATRDVDTTTQAGQDFKTVFEADEFACCMPAGTQMAAGDDANMCCTGYINPQNNKCQLKNYTNVTAYTNRYVSSELQTLPDTEFEATTGMMTDREKLAVIACEREMCAEGFVAFGLVHGQYGLPEETLEDADQLGAGNVKRFMQNYDNDNELGRVDYFLEGMKWNSNVYCIPQATANALQSATPPVQVLNCN</sequence>
<evidence type="ECO:0000313" key="3">
    <source>
        <dbReference type="Proteomes" id="UP000443582"/>
    </source>
</evidence>
<reference evidence="3" key="1">
    <citation type="journal article" date="2019" name="Int. J. Syst. Evol. Microbiol.">
        <title>Halobacteriovorax valvorus sp. nov., a novel prokaryotic predator isolated from coastal seawater of China.</title>
        <authorList>
            <person name="Chen M.-X."/>
        </authorList>
    </citation>
    <scope>NUCLEOTIDE SEQUENCE [LARGE SCALE GENOMIC DNA]</scope>
    <source>
        <strain evidence="3">BL9</strain>
    </source>
</reference>
<organism evidence="2 3">
    <name type="scientific">Halobacteriovorax vibrionivorans</name>
    <dbReference type="NCBI Taxonomy" id="2152716"/>
    <lineage>
        <taxon>Bacteria</taxon>
        <taxon>Pseudomonadati</taxon>
        <taxon>Bdellovibrionota</taxon>
        <taxon>Bacteriovoracia</taxon>
        <taxon>Bacteriovoracales</taxon>
        <taxon>Halobacteriovoraceae</taxon>
        <taxon>Halobacteriovorax</taxon>
    </lineage>
</organism>
<dbReference type="EMBL" id="QDKL01000003">
    <property type="protein sequence ID" value="RZF20881.1"/>
    <property type="molecule type" value="Genomic_DNA"/>
</dbReference>
<gene>
    <name evidence="2" type="ORF">DAY19_12925</name>
</gene>
<comment type="caution">
    <text evidence="2">The sequence shown here is derived from an EMBL/GenBank/DDBJ whole genome shotgun (WGS) entry which is preliminary data.</text>
</comment>
<proteinExistence type="predicted"/>
<keyword evidence="1" id="KW-0732">Signal</keyword>
<evidence type="ECO:0008006" key="4">
    <source>
        <dbReference type="Google" id="ProtNLM"/>
    </source>
</evidence>
<evidence type="ECO:0000256" key="1">
    <source>
        <dbReference type="SAM" id="SignalP"/>
    </source>
</evidence>
<dbReference type="RefSeq" id="WP_115363129.1">
    <property type="nucleotide sequence ID" value="NZ_QDKL01000003.1"/>
</dbReference>
<protein>
    <recommendedName>
        <fullName evidence="4">Lipoprotein</fullName>
    </recommendedName>
</protein>